<accession>A0A1I8GN66</accession>
<keyword evidence="2" id="KW-1133">Transmembrane helix</keyword>
<feature type="region of interest" description="Disordered" evidence="1">
    <location>
        <begin position="108"/>
        <end position="130"/>
    </location>
</feature>
<feature type="domain" description="DM3" evidence="3">
    <location>
        <begin position="715"/>
        <end position="851"/>
    </location>
</feature>
<dbReference type="WBParaSite" id="maker-uti_cns_0002431-snap-gene-0.2-mRNA-1">
    <property type="protein sequence ID" value="maker-uti_cns_0002431-snap-gene-0.2-mRNA-1"/>
    <property type="gene ID" value="maker-uti_cns_0002431-snap-gene-0.2"/>
</dbReference>
<feature type="region of interest" description="Disordered" evidence="1">
    <location>
        <begin position="706"/>
        <end position="850"/>
    </location>
</feature>
<feature type="region of interest" description="Disordered" evidence="1">
    <location>
        <begin position="1396"/>
        <end position="1425"/>
    </location>
</feature>
<evidence type="ECO:0000256" key="2">
    <source>
        <dbReference type="SAM" id="Phobius"/>
    </source>
</evidence>
<evidence type="ECO:0000256" key="1">
    <source>
        <dbReference type="SAM" id="MobiDB-lite"/>
    </source>
</evidence>
<feature type="compositionally biased region" description="Polar residues" evidence="1">
    <location>
        <begin position="707"/>
        <end position="845"/>
    </location>
</feature>
<reference evidence="5" key="1">
    <citation type="submission" date="2016-11" db="UniProtKB">
        <authorList>
            <consortium name="WormBaseParasite"/>
        </authorList>
    </citation>
    <scope>IDENTIFICATION</scope>
</reference>
<keyword evidence="2" id="KW-0812">Transmembrane</keyword>
<dbReference type="InterPro" id="IPR057584">
    <property type="entry name" value="RDM3_C"/>
</dbReference>
<evidence type="ECO:0000313" key="4">
    <source>
        <dbReference type="Proteomes" id="UP000095280"/>
    </source>
</evidence>
<feature type="compositionally biased region" description="Polar residues" evidence="1">
    <location>
        <begin position="575"/>
        <end position="684"/>
    </location>
</feature>
<dbReference type="Pfam" id="PF23348">
    <property type="entry name" value="RDM3_C"/>
    <property type="match status" value="2"/>
</dbReference>
<name>A0A1I8GN66_9PLAT</name>
<dbReference type="Gene3D" id="1.20.120.20">
    <property type="entry name" value="Apolipoprotein"/>
    <property type="match status" value="2"/>
</dbReference>
<dbReference type="PANTHER" id="PTHR47372:SF41">
    <property type="entry name" value="GENOME ASSEMBLY, CHROMOSOME: A05"/>
    <property type="match status" value="1"/>
</dbReference>
<sequence>RRCRRSRSRSCSSSDGVQKRLGNMSRRTGLVHSTQICRKNSTKGTTRVPIMKNSSDFMGVLMMPTFFMVALLYWMLNNNNNNRVCCQFAKAASDGALRSLGANKGRTAGRVRGAGVSQQTVDVAPSPRLSPPHLLHRLRTVGLGADDVACQLESPTAQQIARTGQAGAMIERRVGDSLVADLEGGAHQENYLKAEKQTFPITNFGERLSKKLTNEFESHGKAPGTPSTRNAKKNRTDRTITARMHFLDNTQFPLESWLSSFTCRKNHFTNIWRAAVRAALSIVSRFESGRTESASLRRLAAMKWDGVMTFIPSPESEGYIQQRPTVYHSFDFHSPEFRLSQSPTLVFFFCLAVTGGRTEAIELKRGEHSNEPLSKLGAALCRRNSGFASTGDLLEGFEALEGRRSRPLLGGNEAPPDCSLKSLKDTGSSSWKSLKDTGSSSWKSLKDTGSRKCKDSWKSLKDTGSSSWKKPHGRASRTRKSLKDTGSSSWQSLKDTGSSSWQSLKDTGSSSWQSLKDTGSSSWKSLKDTGSSSWKSLKDTGSSSWKSLKDTGSTSWKNLKDTGSNSWKSLKDTGRSSWQSLKDTGSSSWQSLKDTGSTSWKSLKDTGSTSWKNLKDTGSSSWKSLKDTGSSSWQSLKDTGSSSWQSLKDTGSSSWKSLKDMGSSSWKSLKDTGSSSWKSLKDTGSTSWKNLKDTGSNSWKNLKDTGRSSWQSLKDTGSSSWKSLKDTGSSSWQSLKDTGSTSWKSLKDTGSSSWKSLKDTGSTSWKSLKDTGSNSWQSLKDTGHGSSSWKSLKDTGSSSWKSLKDTGSSSWKSLKDTGSSSWKSLKDTGSSSWKSLKDTGSNSWKSLKDTGRSSSLLNKRLGWVVRKAEVPELSGRTSSHDELVRCGDWRDVSQKLKALICLHFEEPGTAPTQPTAVWGGGAVSADFRDCLFIRMHHLVSSVSIAPVKLPSQNSDSETQIQLDSGPLIPAWPAALAMAAQCTSLESDFDQSLASCFGLLGSGIPRDTIASTVESKTDGLVAEMELSLHSADQMTKLCSKLTAFKDCQDGILNNSSQHWSGCPWWAQKVNNYVYKLSGYHDIVCKNDEYKKNWFCAGQMLSSYLAERCNKMMSQRNRLAQASSCQLSNEYLGCLSALISSGCGTAADQLFRPVAARMLGQRDCQGRYNFAWPEYAFKFDSSCSSNFQTQVRTNEDLFRVRTDFMMTGALPIVRSGRKFSLQKDLCDAVHDYENGLDSINNVCPRGYNLLRALFEWKPRFYQMKFICLNLNDYTDSHECMQTAALSQCDQHTNEARGLLFHRLEMQCTDYSRRRIQDLQAAWDAANRCLETAMSRQCGARAGQLFGALVRMRNTLQRFEIDCQGAYVSNNYTVEQFLIRPEAAAPRSTIANTEYVADEGGSSGWQQQQQQQTKGQSRDGSSKANGRRASPKSVAVAAIAAAVATFLLGFGVNSNVHSFVDKVYNGFEVFLNKISRCQCRRACNDLVQATKRRLPSRIPPGTRALLSPGTVFLLKVIAASSATRSALAPSTPFGRRSTSNRWQSVPPVTTLWPLAISARLIACALARTWGMQGHPAPRTKGSTKVKPNLLGVSFELWRASLQRHGGDAGNSSFVRAALQAGEHGEVDSLLKVVLSGRLFSRRRRPFAAAIENDAGARAAQRLVRGAGDNVGKFEWRRNNAGGHQTADVGHVGHQDGAEFVAEAPKTRSGALVHLRGATVGKPMNTFDGQPSAAVSVNLIAVSAGCGRFKVHRSGRHPLLRAGKAVGEVAAVGQVKAHESVVRLEEAGVGGEVSRTARVRLHVDTPALGVEAEAVQQAGLGQKLDSVHHLVAAVVPAARKGRTADGIGFLAGSIEDSGEFNGSQSYLLVRQEPAHCITARLVKFSEAMSSKPLNWRCFSS</sequence>
<feature type="region of interest" description="Disordered" evidence="1">
    <location>
        <begin position="569"/>
        <end position="684"/>
    </location>
</feature>
<evidence type="ECO:0000259" key="3">
    <source>
        <dbReference type="Pfam" id="PF23348"/>
    </source>
</evidence>
<dbReference type="Proteomes" id="UP000095280">
    <property type="component" value="Unplaced"/>
</dbReference>
<feature type="region of interest" description="Disordered" evidence="1">
    <location>
        <begin position="1"/>
        <end position="25"/>
    </location>
</feature>
<feature type="domain" description="DM3" evidence="3">
    <location>
        <begin position="517"/>
        <end position="649"/>
    </location>
</feature>
<evidence type="ECO:0000313" key="5">
    <source>
        <dbReference type="WBParaSite" id="maker-uti_cns_0002431-snap-gene-0.2-mRNA-1"/>
    </source>
</evidence>
<proteinExistence type="predicted"/>
<organism evidence="4 5">
    <name type="scientific">Macrostomum lignano</name>
    <dbReference type="NCBI Taxonomy" id="282301"/>
    <lineage>
        <taxon>Eukaryota</taxon>
        <taxon>Metazoa</taxon>
        <taxon>Spiralia</taxon>
        <taxon>Lophotrochozoa</taxon>
        <taxon>Platyhelminthes</taxon>
        <taxon>Rhabditophora</taxon>
        <taxon>Macrostomorpha</taxon>
        <taxon>Macrostomida</taxon>
        <taxon>Macrostomidae</taxon>
        <taxon>Macrostomum</taxon>
    </lineage>
</organism>
<dbReference type="PANTHER" id="PTHR47372">
    <property type="entry name" value="DAUER UP-REGULATED-RELATED"/>
    <property type="match status" value="1"/>
</dbReference>
<feature type="region of interest" description="Disordered" evidence="1">
    <location>
        <begin position="215"/>
        <end position="235"/>
    </location>
</feature>
<feature type="compositionally biased region" description="Polar residues" evidence="1">
    <location>
        <begin position="425"/>
        <end position="443"/>
    </location>
</feature>
<keyword evidence="2" id="KW-0472">Membrane</keyword>
<feature type="transmembrane region" description="Helical" evidence="2">
    <location>
        <begin position="57"/>
        <end position="76"/>
    </location>
</feature>
<feature type="compositionally biased region" description="Basic and acidic residues" evidence="1">
    <location>
        <begin position="444"/>
        <end position="461"/>
    </location>
</feature>
<feature type="compositionally biased region" description="Polar residues" evidence="1">
    <location>
        <begin position="484"/>
        <end position="552"/>
    </location>
</feature>
<feature type="compositionally biased region" description="Basic residues" evidence="1">
    <location>
        <begin position="469"/>
        <end position="480"/>
    </location>
</feature>
<protein>
    <submittedName>
        <fullName evidence="5">Protein kinase domain-containing protein</fullName>
    </submittedName>
</protein>
<keyword evidence="4" id="KW-1185">Reference proteome</keyword>
<feature type="region of interest" description="Disordered" evidence="1">
    <location>
        <begin position="406"/>
        <end position="552"/>
    </location>
</feature>